<keyword evidence="7" id="KW-1185">Reference proteome</keyword>
<feature type="compositionally biased region" description="Basic and acidic residues" evidence="4">
    <location>
        <begin position="131"/>
        <end position="143"/>
    </location>
</feature>
<proteinExistence type="predicted"/>
<dbReference type="STRING" id="578462.A0A0L0SXS4"/>
<accession>A0A0L0SXS4</accession>
<dbReference type="eggNOG" id="KOG1426">
    <property type="taxonomic scope" value="Eukaryota"/>
</dbReference>
<dbReference type="SUPFAM" id="SSF50985">
    <property type="entry name" value="RCC1/BLIP-II"/>
    <property type="match status" value="1"/>
</dbReference>
<keyword evidence="2" id="KW-0677">Repeat</keyword>
<keyword evidence="1" id="KW-0344">Guanine-nucleotide releasing factor</keyword>
<evidence type="ECO:0000313" key="7">
    <source>
        <dbReference type="Proteomes" id="UP000054350"/>
    </source>
</evidence>
<reference evidence="6 7" key="1">
    <citation type="submission" date="2009-11" db="EMBL/GenBank/DDBJ databases">
        <title>Annotation of Allomyces macrogynus ATCC 38327.</title>
        <authorList>
            <consortium name="The Broad Institute Genome Sequencing Platform"/>
            <person name="Russ C."/>
            <person name="Cuomo C."/>
            <person name="Burger G."/>
            <person name="Gray M.W."/>
            <person name="Holland P.W.H."/>
            <person name="King N."/>
            <person name="Lang F.B.F."/>
            <person name="Roger A.J."/>
            <person name="Ruiz-Trillo I."/>
            <person name="Young S.K."/>
            <person name="Zeng Q."/>
            <person name="Gargeya S."/>
            <person name="Fitzgerald M."/>
            <person name="Haas B."/>
            <person name="Abouelleil A."/>
            <person name="Alvarado L."/>
            <person name="Arachchi H.M."/>
            <person name="Berlin A."/>
            <person name="Chapman S.B."/>
            <person name="Gearin G."/>
            <person name="Goldberg J."/>
            <person name="Griggs A."/>
            <person name="Gujja S."/>
            <person name="Hansen M."/>
            <person name="Heiman D."/>
            <person name="Howarth C."/>
            <person name="Larimer J."/>
            <person name="Lui A."/>
            <person name="MacDonald P.J.P."/>
            <person name="McCowen C."/>
            <person name="Montmayeur A."/>
            <person name="Murphy C."/>
            <person name="Neiman D."/>
            <person name="Pearson M."/>
            <person name="Priest M."/>
            <person name="Roberts A."/>
            <person name="Saif S."/>
            <person name="Shea T."/>
            <person name="Sisk P."/>
            <person name="Stolte C."/>
            <person name="Sykes S."/>
            <person name="Wortman J."/>
            <person name="Nusbaum C."/>
            <person name="Birren B."/>
        </authorList>
    </citation>
    <scope>NUCLEOTIDE SEQUENCE [LARGE SCALE GENOMIC DNA]</scope>
    <source>
        <strain evidence="6 7">ATCC 38327</strain>
    </source>
</reference>
<evidence type="ECO:0000259" key="5">
    <source>
        <dbReference type="Pfam" id="PF25390"/>
    </source>
</evidence>
<feature type="repeat" description="RCC1" evidence="3">
    <location>
        <begin position="435"/>
        <end position="515"/>
    </location>
</feature>
<feature type="repeat" description="RCC1" evidence="3">
    <location>
        <begin position="381"/>
        <end position="434"/>
    </location>
</feature>
<feature type="region of interest" description="Disordered" evidence="4">
    <location>
        <begin position="571"/>
        <end position="620"/>
    </location>
</feature>
<dbReference type="PANTHER" id="PTHR45982">
    <property type="entry name" value="REGULATOR OF CHROMOSOME CONDENSATION"/>
    <property type="match status" value="1"/>
</dbReference>
<feature type="repeat" description="RCC1" evidence="3">
    <location>
        <begin position="164"/>
        <end position="216"/>
    </location>
</feature>
<dbReference type="VEuPathDB" id="FungiDB:AMAG_11830"/>
<feature type="repeat" description="RCC1" evidence="3">
    <location>
        <begin position="328"/>
        <end position="380"/>
    </location>
</feature>
<feature type="region of interest" description="Disordered" evidence="4">
    <location>
        <begin position="1"/>
        <end position="143"/>
    </location>
</feature>
<evidence type="ECO:0000256" key="4">
    <source>
        <dbReference type="SAM" id="MobiDB-lite"/>
    </source>
</evidence>
<dbReference type="PROSITE" id="PS00626">
    <property type="entry name" value="RCC1_2"/>
    <property type="match status" value="2"/>
</dbReference>
<dbReference type="GO" id="GO:0005737">
    <property type="term" value="C:cytoplasm"/>
    <property type="evidence" value="ECO:0007669"/>
    <property type="project" value="TreeGrafter"/>
</dbReference>
<reference evidence="7" key="2">
    <citation type="submission" date="2009-11" db="EMBL/GenBank/DDBJ databases">
        <title>The Genome Sequence of Allomyces macrogynus strain ATCC 38327.</title>
        <authorList>
            <consortium name="The Broad Institute Genome Sequencing Platform"/>
            <person name="Russ C."/>
            <person name="Cuomo C."/>
            <person name="Shea T."/>
            <person name="Young S.K."/>
            <person name="Zeng Q."/>
            <person name="Koehrsen M."/>
            <person name="Haas B."/>
            <person name="Borodovsky M."/>
            <person name="Guigo R."/>
            <person name="Alvarado L."/>
            <person name="Berlin A."/>
            <person name="Borenstein D."/>
            <person name="Chen Z."/>
            <person name="Engels R."/>
            <person name="Freedman E."/>
            <person name="Gellesch M."/>
            <person name="Goldberg J."/>
            <person name="Griggs A."/>
            <person name="Gujja S."/>
            <person name="Heiman D."/>
            <person name="Hepburn T."/>
            <person name="Howarth C."/>
            <person name="Jen D."/>
            <person name="Larson L."/>
            <person name="Lewis B."/>
            <person name="Mehta T."/>
            <person name="Park D."/>
            <person name="Pearson M."/>
            <person name="Roberts A."/>
            <person name="Saif S."/>
            <person name="Shenoy N."/>
            <person name="Sisk P."/>
            <person name="Stolte C."/>
            <person name="Sykes S."/>
            <person name="Walk T."/>
            <person name="White J."/>
            <person name="Yandava C."/>
            <person name="Burger G."/>
            <person name="Gray M.W."/>
            <person name="Holland P.W.H."/>
            <person name="King N."/>
            <person name="Lang F.B.F."/>
            <person name="Roger A.J."/>
            <person name="Ruiz-Trillo I."/>
            <person name="Lander E."/>
            <person name="Nusbaum C."/>
        </authorList>
    </citation>
    <scope>NUCLEOTIDE SEQUENCE [LARGE SCALE GENOMIC DNA]</scope>
    <source>
        <strain evidence="7">ATCC 38327</strain>
    </source>
</reference>
<dbReference type="Pfam" id="PF25390">
    <property type="entry name" value="WD40_RLD"/>
    <property type="match status" value="1"/>
</dbReference>
<dbReference type="EMBL" id="GG745353">
    <property type="protein sequence ID" value="KNE67363.1"/>
    <property type="molecule type" value="Genomic_DNA"/>
</dbReference>
<organism evidence="6 7">
    <name type="scientific">Allomyces macrogynus (strain ATCC 38327)</name>
    <name type="common">Allomyces javanicus var. macrogynus</name>
    <dbReference type="NCBI Taxonomy" id="578462"/>
    <lineage>
        <taxon>Eukaryota</taxon>
        <taxon>Fungi</taxon>
        <taxon>Fungi incertae sedis</taxon>
        <taxon>Blastocladiomycota</taxon>
        <taxon>Blastocladiomycetes</taxon>
        <taxon>Blastocladiales</taxon>
        <taxon>Blastocladiaceae</taxon>
        <taxon>Allomyces</taxon>
    </lineage>
</organism>
<name>A0A0L0SXS4_ALLM3</name>
<dbReference type="Proteomes" id="UP000054350">
    <property type="component" value="Unassembled WGS sequence"/>
</dbReference>
<dbReference type="Gene3D" id="2.130.10.30">
    <property type="entry name" value="Regulator of chromosome condensation 1/beta-lactamase-inhibitor protein II"/>
    <property type="match status" value="1"/>
</dbReference>
<dbReference type="InterPro" id="IPR058923">
    <property type="entry name" value="RCC1-like_dom"/>
</dbReference>
<gene>
    <name evidence="6" type="ORF">AMAG_11830</name>
</gene>
<dbReference type="InterPro" id="IPR000408">
    <property type="entry name" value="Reg_chr_condens"/>
</dbReference>
<feature type="compositionally biased region" description="Low complexity" evidence="4">
    <location>
        <begin position="572"/>
        <end position="604"/>
    </location>
</feature>
<evidence type="ECO:0000256" key="2">
    <source>
        <dbReference type="ARBA" id="ARBA00022737"/>
    </source>
</evidence>
<evidence type="ECO:0000256" key="3">
    <source>
        <dbReference type="PROSITE-ProRule" id="PRU00235"/>
    </source>
</evidence>
<evidence type="ECO:0000313" key="6">
    <source>
        <dbReference type="EMBL" id="KNE67363.1"/>
    </source>
</evidence>
<dbReference type="OMA" id="RPAKLTY"/>
<sequence length="620" mass="64610">MPATQRERRITKKAAETATPYATKGRKATKAAKAADDDASPAPRRSARTTKAEEAVPAAAASKKKAAATTKATTAKKPAAKTKAAAEPAAKTKTTAAAKRLKAPARKAPATKAATTPKVPKAPKAAKAPKAPKEPKPAKEPKAPKVVKVIEGPLAVPERKERAGEVYAFGSGETGQLGMGEDVQDAAKPKPVPDLKGVPIVDVAVGGLHNLALTADGKVYSWGCGDEGALGRPVAAGEENDIGEIPDSQTYDFVKLAAGGSISLGLTSSGQVYAWGTFRGEQAGKLGFRPGVEKVFAPQLLDFPDFQKHKFVDIAAGDNHALTLTSTGLVYAWGNSEQGQTGFHRHRLESGLVPMALKTIKATVKAIACGSYHSLCIDEDGDVWTFGANNFGQCARHESEQVAKPDMIRFPDPDTMRAVQIDAGEHHSLVLLEDGRVLAFGRTDGHELGLGFLRLNHQGELTNDDVFDTYKDADGTVTQHKRTKSSIARPTMISSLENIAQIAAGTHHNIAVDKAGKAYHWGTNINSQLGNGSDDDVETPQAYDFSKSGALVVQAGCGAQHSVLLIEKPGAKKAAPAPATAAAALSSNANGAAANGQANGTPAASQDADGDTPMKDASQS</sequence>
<feature type="domain" description="RCC1-like" evidence="5">
    <location>
        <begin position="165"/>
        <end position="564"/>
    </location>
</feature>
<feature type="repeat" description="RCC1" evidence="3">
    <location>
        <begin position="516"/>
        <end position="568"/>
    </location>
</feature>
<dbReference type="GO" id="GO:0005085">
    <property type="term" value="F:guanyl-nucleotide exchange factor activity"/>
    <property type="evidence" value="ECO:0007669"/>
    <property type="project" value="TreeGrafter"/>
</dbReference>
<dbReference type="PANTHER" id="PTHR45982:SF1">
    <property type="entry name" value="REGULATOR OF CHROMOSOME CONDENSATION"/>
    <property type="match status" value="1"/>
</dbReference>
<dbReference type="InterPro" id="IPR051553">
    <property type="entry name" value="Ran_GTPase-activating"/>
</dbReference>
<feature type="repeat" description="RCC1" evidence="3">
    <location>
        <begin position="270"/>
        <end position="327"/>
    </location>
</feature>
<protein>
    <recommendedName>
        <fullName evidence="5">RCC1-like domain-containing protein</fullName>
    </recommendedName>
</protein>
<evidence type="ECO:0000256" key="1">
    <source>
        <dbReference type="ARBA" id="ARBA00022658"/>
    </source>
</evidence>
<dbReference type="AlphaFoldDB" id="A0A0L0SXS4"/>
<dbReference type="PRINTS" id="PR00633">
    <property type="entry name" value="RCCNDNSATION"/>
</dbReference>
<feature type="repeat" description="RCC1" evidence="3">
    <location>
        <begin position="217"/>
        <end position="269"/>
    </location>
</feature>
<feature type="compositionally biased region" description="Low complexity" evidence="4">
    <location>
        <begin position="106"/>
        <end position="129"/>
    </location>
</feature>
<dbReference type="PROSITE" id="PS50012">
    <property type="entry name" value="RCC1_3"/>
    <property type="match status" value="7"/>
</dbReference>
<feature type="compositionally biased region" description="Low complexity" evidence="4">
    <location>
        <begin position="55"/>
        <end position="98"/>
    </location>
</feature>
<dbReference type="InterPro" id="IPR009091">
    <property type="entry name" value="RCC1/BLIP-II"/>
</dbReference>
<dbReference type="OrthoDB" id="61110at2759"/>